<organism evidence="3 4">
    <name type="scientific">candidate division MSBL1 archaeon SCGC-AAA261C02</name>
    <dbReference type="NCBI Taxonomy" id="1698272"/>
    <lineage>
        <taxon>Archaea</taxon>
        <taxon>Methanobacteriati</taxon>
        <taxon>Methanobacteriota</taxon>
        <taxon>candidate division MSBL1</taxon>
    </lineage>
</organism>
<evidence type="ECO:0000256" key="1">
    <source>
        <dbReference type="ARBA" id="ARBA00011040"/>
    </source>
</evidence>
<reference evidence="3 4" key="1">
    <citation type="journal article" date="2016" name="Sci. Rep.">
        <title>Metabolic traits of an uncultured archaeal lineage -MSBL1- from brine pools of the Red Sea.</title>
        <authorList>
            <person name="Mwirichia R."/>
            <person name="Alam I."/>
            <person name="Rashid M."/>
            <person name="Vinu M."/>
            <person name="Ba-Alawi W."/>
            <person name="Anthony Kamau A."/>
            <person name="Kamanda Ngugi D."/>
            <person name="Goker M."/>
            <person name="Klenk H.P."/>
            <person name="Bajic V."/>
            <person name="Stingl U."/>
        </authorList>
    </citation>
    <scope>NUCLEOTIDE SEQUENCE [LARGE SCALE GENOMIC DNA]</scope>
    <source>
        <strain evidence="3">SCGC-AAA261C02</strain>
    </source>
</reference>
<name>A0A133UYU9_9EURY</name>
<comment type="caution">
    <text evidence="3">The sequence shown here is derived from an EMBL/GenBank/DDBJ whole genome shotgun (WGS) entry which is preliminary data.</text>
</comment>
<proteinExistence type="inferred from homology"/>
<evidence type="ECO:0000259" key="2">
    <source>
        <dbReference type="Pfam" id="PF02374"/>
    </source>
</evidence>
<dbReference type="GO" id="GO:0016887">
    <property type="term" value="F:ATP hydrolysis activity"/>
    <property type="evidence" value="ECO:0007669"/>
    <property type="project" value="InterPro"/>
</dbReference>
<feature type="domain" description="ArsA/GET3 Anion-transporting ATPase-like" evidence="2">
    <location>
        <begin position="13"/>
        <end position="305"/>
    </location>
</feature>
<dbReference type="NCBIfam" id="TIGR00345">
    <property type="entry name" value="GET3_arsA_TRC40"/>
    <property type="match status" value="1"/>
</dbReference>
<dbReference type="InterPro" id="IPR027417">
    <property type="entry name" value="P-loop_NTPase"/>
</dbReference>
<sequence length="307" mass="34692">MTEASSFLMDLKRLVFFAGKGGVGKTTVSCAYALKCSKEGVDILLVSTDPAHSTDKVFETTLGNEPSMVREGLYAKQIDTEKESRKHMKAIENEMRQVVSPETLSNLKSYLEMAHSSPGVEEAAMLDAIIDTVRDMKTRKIVFDTAPTGMTLRLLNLPKFLDSWSSGLINRRKEDLERLGKIDGTESKTPIKDPLVEKLKERKRRLDFGKRILQEKSSIVPVLTPERLSVMETTESLKQLKELGIDIPGVIINKISKGLGEERMEYEKKVIEEIEEKFKILGRIPMMEEEIIGTKKLKDVSKRLNFL</sequence>
<dbReference type="Gene3D" id="3.40.50.300">
    <property type="entry name" value="P-loop containing nucleotide triphosphate hydrolases"/>
    <property type="match status" value="1"/>
</dbReference>
<accession>A0A133UYU9</accession>
<dbReference type="PATRIC" id="fig|1698272.3.peg.609"/>
<keyword evidence="4" id="KW-1185">Reference proteome</keyword>
<protein>
    <recommendedName>
        <fullName evidence="2">ArsA/GET3 Anion-transporting ATPase-like domain-containing protein</fullName>
    </recommendedName>
</protein>
<dbReference type="EMBL" id="LHXW01000049">
    <property type="protein sequence ID" value="KXA99358.1"/>
    <property type="molecule type" value="Genomic_DNA"/>
</dbReference>
<dbReference type="InterPro" id="IPR025723">
    <property type="entry name" value="ArsA/GET3_ATPase-like"/>
</dbReference>
<dbReference type="SUPFAM" id="SSF52540">
    <property type="entry name" value="P-loop containing nucleoside triphosphate hydrolases"/>
    <property type="match status" value="1"/>
</dbReference>
<gene>
    <name evidence="3" type="ORF">AKJ42_03320</name>
</gene>
<comment type="similarity">
    <text evidence="1">Belongs to the arsA ATPase family.</text>
</comment>
<dbReference type="CDD" id="cd02035">
    <property type="entry name" value="ArsA"/>
    <property type="match status" value="1"/>
</dbReference>
<dbReference type="InterPro" id="IPR016300">
    <property type="entry name" value="ATPase_ArsA/GET3"/>
</dbReference>
<dbReference type="Pfam" id="PF02374">
    <property type="entry name" value="ArsA_ATPase"/>
    <property type="match status" value="1"/>
</dbReference>
<dbReference type="Proteomes" id="UP000070520">
    <property type="component" value="Unassembled WGS sequence"/>
</dbReference>
<dbReference type="PANTHER" id="PTHR10803">
    <property type="entry name" value="ARSENICAL PUMP-DRIVING ATPASE ARSENITE-TRANSLOCATING ATPASE"/>
    <property type="match status" value="1"/>
</dbReference>
<dbReference type="PANTHER" id="PTHR10803:SF3">
    <property type="entry name" value="ATPASE GET3"/>
    <property type="match status" value="1"/>
</dbReference>
<evidence type="ECO:0000313" key="4">
    <source>
        <dbReference type="Proteomes" id="UP000070520"/>
    </source>
</evidence>
<dbReference type="GO" id="GO:0005524">
    <property type="term" value="F:ATP binding"/>
    <property type="evidence" value="ECO:0007669"/>
    <property type="project" value="InterPro"/>
</dbReference>
<evidence type="ECO:0000313" key="3">
    <source>
        <dbReference type="EMBL" id="KXA99358.1"/>
    </source>
</evidence>
<dbReference type="AlphaFoldDB" id="A0A133UYU9"/>